<dbReference type="OrthoDB" id="9801454at2"/>
<comment type="caution">
    <text evidence="3">The sequence shown here is derived from an EMBL/GenBank/DDBJ whole genome shotgun (WGS) entry which is preliminary data.</text>
</comment>
<evidence type="ECO:0000259" key="2">
    <source>
        <dbReference type="Pfam" id="PF02464"/>
    </source>
</evidence>
<gene>
    <name evidence="3" type="ORF">C7C56_007330</name>
</gene>
<evidence type="ECO:0000313" key="4">
    <source>
        <dbReference type="Proteomes" id="UP000241421"/>
    </source>
</evidence>
<accession>A0A2U2HPD9</accession>
<sequence length="185" mass="19130">MVQWKRKAAAPSPTGSTQTRPKEFDVTNEIIDLAARVGQALQAKGLLLVTAESCTGGGVAQAITEIAGSTGWFDCGYVAYSNASKTELLDVRAALIAQMGTVSEEVAAAMAAGALANSNAHVALSTTGIAGPTGAVPGKPVGTVCFGWANAEDSHTERLVFSGDRQSVREQTVVHALQGLLRFIE</sequence>
<dbReference type="EMBL" id="PXWF02000098">
    <property type="protein sequence ID" value="PWF49285.1"/>
    <property type="molecule type" value="Genomic_DNA"/>
</dbReference>
<feature type="domain" description="CinA C-terminal" evidence="2">
    <location>
        <begin position="32"/>
        <end position="183"/>
    </location>
</feature>
<dbReference type="InterPro" id="IPR036653">
    <property type="entry name" value="CinA-like_C"/>
</dbReference>
<keyword evidence="4" id="KW-1185">Reference proteome</keyword>
<dbReference type="Proteomes" id="UP000241421">
    <property type="component" value="Unassembled WGS sequence"/>
</dbReference>
<dbReference type="Pfam" id="PF02464">
    <property type="entry name" value="CinA"/>
    <property type="match status" value="1"/>
</dbReference>
<dbReference type="Gene3D" id="3.90.950.20">
    <property type="entry name" value="CinA-like"/>
    <property type="match status" value="1"/>
</dbReference>
<reference evidence="3 4" key="1">
    <citation type="submission" date="2018-04" db="EMBL/GenBank/DDBJ databases">
        <title>Massilia violaceinigra sp. nov., a novel purple-pigmented bacterium isolated from Tianshan glacier, Xinjiang, China.</title>
        <authorList>
            <person name="Wang H."/>
        </authorList>
    </citation>
    <scope>NUCLEOTIDE SEQUENCE [LARGE SCALE GENOMIC DNA]</scope>
    <source>
        <strain evidence="3 4">B448-2</strain>
    </source>
</reference>
<evidence type="ECO:0000256" key="1">
    <source>
        <dbReference type="SAM" id="MobiDB-lite"/>
    </source>
</evidence>
<dbReference type="NCBIfam" id="TIGR00199">
    <property type="entry name" value="PncC_domain"/>
    <property type="match status" value="1"/>
</dbReference>
<dbReference type="SUPFAM" id="SSF142433">
    <property type="entry name" value="CinA-like"/>
    <property type="match status" value="1"/>
</dbReference>
<dbReference type="InterPro" id="IPR008136">
    <property type="entry name" value="CinA_C"/>
</dbReference>
<name>A0A2U2HPD9_9BURK</name>
<organism evidence="3 4">
    <name type="scientific">Massilia glaciei</name>
    <dbReference type="NCBI Taxonomy" id="1524097"/>
    <lineage>
        <taxon>Bacteria</taxon>
        <taxon>Pseudomonadati</taxon>
        <taxon>Pseudomonadota</taxon>
        <taxon>Betaproteobacteria</taxon>
        <taxon>Burkholderiales</taxon>
        <taxon>Oxalobacteraceae</taxon>
        <taxon>Telluria group</taxon>
        <taxon>Massilia</taxon>
    </lineage>
</organism>
<dbReference type="AlphaFoldDB" id="A0A2U2HPD9"/>
<evidence type="ECO:0000313" key="3">
    <source>
        <dbReference type="EMBL" id="PWF49285.1"/>
    </source>
</evidence>
<feature type="region of interest" description="Disordered" evidence="1">
    <location>
        <begin position="1"/>
        <end position="23"/>
    </location>
</feature>
<protein>
    <submittedName>
        <fullName evidence="3">CinA family protein</fullName>
    </submittedName>
</protein>
<proteinExistence type="predicted"/>